<feature type="signal peptide" evidence="2">
    <location>
        <begin position="1"/>
        <end position="25"/>
    </location>
</feature>
<evidence type="ECO:0008006" key="5">
    <source>
        <dbReference type="Google" id="ProtNLM"/>
    </source>
</evidence>
<dbReference type="EMBL" id="CP012672">
    <property type="protein sequence ID" value="AUX28337.1"/>
    <property type="molecule type" value="Genomic_DNA"/>
</dbReference>
<proteinExistence type="predicted"/>
<feature type="chain" id="PRO_5020228125" description="Secreted protein" evidence="2">
    <location>
        <begin position="26"/>
        <end position="723"/>
    </location>
</feature>
<sequence length="723" mass="77151">MNGATTMRRATLSSTLLLATGLAGALLGAGACGPDRAPGAPEAPAIEDDAGPPPTPELPDAGADRPVEEAKDPLARCQDSDAAFVRRAHLATLGRRPRSQDEVRFYTDLIRQVDGGAPLAEGAPLSAGRRYAVLAMIKTSQLDYLRRWTDFYLDSLRVVRASESSAKCFSTLLSADGEARRKAAERVRREPARAQGDEFSMLDLMLGSLESDDVSSIYVANLFSIVSQSFEGANADPVKLELARRQNFGARFSGAYLHRDIVCLRCHNGEASVTFDPEPSKNRFFPLPGLLEKGLFTDSSGPPEKDGHDGIARAYGVFRFGGFSVASMADAEPLPVVLPNAVVRPWGWTAACGEFFSEISDDPAGVDALLGSVRGARTSMWDLSAALQRGFVGLRQHGLSRGERGEIPNPDEALAYLVSAHIAEEVWREVIGTPLTVAHYYPRSAASRGELLRVTEAFLASGFSHVRLLLEVLRSPGFNLQAPEDGCADEPYAFSPLFDPWIIAEEDPARRRNSVGDAIAPLSGRTLLSAAHGALDWPAPSAVPIADAAFLGAIGVFVDDGQPGHRGLDFQARLVWEDRFAACDIAPEGDFVARLLEAASEQPDATVADLIAALKDRIVGDPGLGDAGEREALEQVLGASLDAEVAALDPEEIERRVRGVCGALLESPQFMLGTLVPRGALATPKLTPPDAAYGAVCARLAAEPPIDGFQVECAAGGVRLRRE</sequence>
<gene>
    <name evidence="3" type="ORF">SOCE836_004070</name>
</gene>
<organism evidence="3 4">
    <name type="scientific">Sorangium cellulosum</name>
    <name type="common">Polyangium cellulosum</name>
    <dbReference type="NCBI Taxonomy" id="56"/>
    <lineage>
        <taxon>Bacteria</taxon>
        <taxon>Pseudomonadati</taxon>
        <taxon>Myxococcota</taxon>
        <taxon>Polyangia</taxon>
        <taxon>Polyangiales</taxon>
        <taxon>Polyangiaceae</taxon>
        <taxon>Sorangium</taxon>
    </lineage>
</organism>
<feature type="compositionally biased region" description="Basic and acidic residues" evidence="1">
    <location>
        <begin position="62"/>
        <end position="74"/>
    </location>
</feature>
<reference evidence="3 4" key="1">
    <citation type="submission" date="2015-09" db="EMBL/GenBank/DDBJ databases">
        <title>Sorangium comparison.</title>
        <authorList>
            <person name="Zaburannyi N."/>
            <person name="Bunk B."/>
            <person name="Overmann J."/>
            <person name="Mueller R."/>
        </authorList>
    </citation>
    <scope>NUCLEOTIDE SEQUENCE [LARGE SCALE GENOMIC DNA]</scope>
    <source>
        <strain evidence="3 4">So ce836</strain>
    </source>
</reference>
<evidence type="ECO:0000313" key="3">
    <source>
        <dbReference type="EMBL" id="AUX28337.1"/>
    </source>
</evidence>
<protein>
    <recommendedName>
        <fullName evidence="5">Secreted protein</fullName>
    </recommendedName>
</protein>
<name>A0A4P2QET6_SORCE</name>
<evidence type="ECO:0000256" key="2">
    <source>
        <dbReference type="SAM" id="SignalP"/>
    </source>
</evidence>
<evidence type="ECO:0000313" key="4">
    <source>
        <dbReference type="Proteomes" id="UP000295497"/>
    </source>
</evidence>
<feature type="region of interest" description="Disordered" evidence="1">
    <location>
        <begin position="35"/>
        <end position="74"/>
    </location>
</feature>
<evidence type="ECO:0000256" key="1">
    <source>
        <dbReference type="SAM" id="MobiDB-lite"/>
    </source>
</evidence>
<accession>A0A4P2QET6</accession>
<dbReference type="Proteomes" id="UP000295497">
    <property type="component" value="Chromosome"/>
</dbReference>
<keyword evidence="2" id="KW-0732">Signal</keyword>
<dbReference type="AlphaFoldDB" id="A0A4P2QET6"/>